<name>A0A195EK81_9HYME</name>
<dbReference type="EMBL" id="KQ978747">
    <property type="protein sequence ID" value="KYN28658.1"/>
    <property type="molecule type" value="Genomic_DNA"/>
</dbReference>
<organism evidence="1 2">
    <name type="scientific">Trachymyrmex cornetzi</name>
    <dbReference type="NCBI Taxonomy" id="471704"/>
    <lineage>
        <taxon>Eukaryota</taxon>
        <taxon>Metazoa</taxon>
        <taxon>Ecdysozoa</taxon>
        <taxon>Arthropoda</taxon>
        <taxon>Hexapoda</taxon>
        <taxon>Insecta</taxon>
        <taxon>Pterygota</taxon>
        <taxon>Neoptera</taxon>
        <taxon>Endopterygota</taxon>
        <taxon>Hymenoptera</taxon>
        <taxon>Apocrita</taxon>
        <taxon>Aculeata</taxon>
        <taxon>Formicoidea</taxon>
        <taxon>Formicidae</taxon>
        <taxon>Myrmicinae</taxon>
        <taxon>Trachymyrmex</taxon>
    </lineage>
</organism>
<dbReference type="AlphaFoldDB" id="A0A195EK81"/>
<evidence type="ECO:0000313" key="1">
    <source>
        <dbReference type="EMBL" id="KYN28658.1"/>
    </source>
</evidence>
<dbReference type="Proteomes" id="UP000078492">
    <property type="component" value="Unassembled WGS sequence"/>
</dbReference>
<keyword evidence="2" id="KW-1185">Reference proteome</keyword>
<accession>A0A195EK81</accession>
<reference evidence="1 2" key="1">
    <citation type="submission" date="2015-09" db="EMBL/GenBank/DDBJ databases">
        <title>Trachymyrmex cornetzi WGS genome.</title>
        <authorList>
            <person name="Nygaard S."/>
            <person name="Hu H."/>
            <person name="Boomsma J."/>
            <person name="Zhang G."/>
        </authorList>
    </citation>
    <scope>NUCLEOTIDE SEQUENCE [LARGE SCALE GENOMIC DNA]</scope>
    <source>
        <strain evidence="1">Tcor2-1</strain>
        <tissue evidence="1">Whole body</tissue>
    </source>
</reference>
<gene>
    <name evidence="1" type="ORF">ALC57_01911</name>
</gene>
<sequence length="64" mass="7518">MIEHILPCLVKIPLMLMRHESRFGQSHCFLCRCVNFAGSLKQLRLLLTLHLQNRKRKCLIDSLT</sequence>
<protein>
    <submittedName>
        <fullName evidence="1">Uncharacterized protein</fullName>
    </submittedName>
</protein>
<proteinExistence type="predicted"/>
<evidence type="ECO:0000313" key="2">
    <source>
        <dbReference type="Proteomes" id="UP000078492"/>
    </source>
</evidence>